<dbReference type="GO" id="GO:0003735">
    <property type="term" value="F:structural constituent of ribosome"/>
    <property type="evidence" value="ECO:0007669"/>
    <property type="project" value="InterPro"/>
</dbReference>
<gene>
    <name evidence="6" type="primary">rps7</name>
</gene>
<dbReference type="GO" id="GO:1990904">
    <property type="term" value="C:ribonucleoprotein complex"/>
    <property type="evidence" value="ECO:0007669"/>
    <property type="project" value="UniProtKB-KW"/>
</dbReference>
<comment type="similarity">
    <text evidence="1 4">Belongs to the universal ribosomal protein uS7 family.</text>
</comment>
<name>A0A1X9RPT8_9CHLO</name>
<dbReference type="GO" id="GO:0005840">
    <property type="term" value="C:ribosome"/>
    <property type="evidence" value="ECO:0007669"/>
    <property type="project" value="UniProtKB-KW"/>
</dbReference>
<proteinExistence type="inferred from homology"/>
<dbReference type="EMBL" id="KY509313">
    <property type="protein sequence ID" value="ARQ82182.1"/>
    <property type="molecule type" value="Genomic_DNA"/>
</dbReference>
<evidence type="ECO:0000256" key="1">
    <source>
        <dbReference type="ARBA" id="ARBA00007151"/>
    </source>
</evidence>
<evidence type="ECO:0000259" key="5">
    <source>
        <dbReference type="Pfam" id="PF00177"/>
    </source>
</evidence>
<dbReference type="InterPro" id="IPR000235">
    <property type="entry name" value="Ribosomal_uS7"/>
</dbReference>
<evidence type="ECO:0000256" key="4">
    <source>
        <dbReference type="RuleBase" id="RU003619"/>
    </source>
</evidence>
<keyword evidence="3 4" id="KW-0687">Ribonucleoprotein</keyword>
<dbReference type="InterPro" id="IPR020606">
    <property type="entry name" value="Ribosomal_uS7_CS"/>
</dbReference>
<dbReference type="SUPFAM" id="SSF47973">
    <property type="entry name" value="Ribosomal protein S7"/>
    <property type="match status" value="1"/>
</dbReference>
<dbReference type="GO" id="GO:0003723">
    <property type="term" value="F:RNA binding"/>
    <property type="evidence" value="ECO:0007669"/>
    <property type="project" value="InterPro"/>
</dbReference>
<dbReference type="PANTHER" id="PTHR11205">
    <property type="entry name" value="RIBOSOMAL PROTEIN S7"/>
    <property type="match status" value="1"/>
</dbReference>
<dbReference type="Gene3D" id="1.10.455.10">
    <property type="entry name" value="Ribosomal protein S7 domain"/>
    <property type="match status" value="1"/>
</dbReference>
<evidence type="ECO:0000313" key="6">
    <source>
        <dbReference type="EMBL" id="ARQ82182.1"/>
    </source>
</evidence>
<dbReference type="PIRSF" id="PIRSF002122">
    <property type="entry name" value="RPS7p_RPS7a_RPS5e_RPS7o"/>
    <property type="match status" value="1"/>
</dbReference>
<protein>
    <submittedName>
        <fullName evidence="6">Ribosomal protein S7</fullName>
    </submittedName>
</protein>
<dbReference type="InterPro" id="IPR036823">
    <property type="entry name" value="Ribosomal_uS7_dom_sf"/>
</dbReference>
<reference evidence="6" key="1">
    <citation type="journal article" date="2017" name="J. Phycol.">
        <title>Phylogenetic position of the coral symbiont Ostreobium (Ulvophyceae) inferred from chloroplast genome data.</title>
        <authorList>
            <person name="Verbruggen H."/>
            <person name="Marcelino V.R."/>
            <person name="Guiry M.D."/>
            <person name="Cremen M.C."/>
            <person name="Jackson C.J."/>
        </authorList>
    </citation>
    <scope>NUCLEOTIDE SEQUENCE</scope>
</reference>
<keyword evidence="6" id="KW-0934">Plastid</keyword>
<organism evidence="6">
    <name type="scientific">Avrainvillea mazei</name>
    <dbReference type="NCBI Taxonomy" id="381412"/>
    <lineage>
        <taxon>Eukaryota</taxon>
        <taxon>Viridiplantae</taxon>
        <taxon>Chlorophyta</taxon>
        <taxon>core chlorophytes</taxon>
        <taxon>Ulvophyceae</taxon>
        <taxon>TCBD clade</taxon>
        <taxon>Bryopsidales</taxon>
        <taxon>Halimedineae</taxon>
        <taxon>Dichotomosiphonaceae</taxon>
        <taxon>Avrainvillea</taxon>
    </lineage>
</organism>
<dbReference type="Pfam" id="PF00177">
    <property type="entry name" value="Ribosomal_S7"/>
    <property type="match status" value="1"/>
</dbReference>
<feature type="domain" description="Small ribosomal subunit protein uS7" evidence="5">
    <location>
        <begin position="6"/>
        <end position="154"/>
    </location>
</feature>
<keyword evidence="6" id="KW-0150">Chloroplast</keyword>
<sequence length="164" mass="18820">MSRSKKKINKRVVDSDLSDFLSNSQLIQMFLLRLIKKGKKRLAYKIIIETLKNIQNKTQTDPIKIVEQALRYTTPSVEIKARRIGGTVNSIPIELDVDRGTSLAIRWILSSCKTRSVKIKTMSHRLASELIDNSNKMGNAVRKREEIHKIANINVRTSKNKVYE</sequence>
<evidence type="ECO:0000256" key="2">
    <source>
        <dbReference type="ARBA" id="ARBA00022980"/>
    </source>
</evidence>
<dbReference type="GO" id="GO:0006412">
    <property type="term" value="P:translation"/>
    <property type="evidence" value="ECO:0007669"/>
    <property type="project" value="InterPro"/>
</dbReference>
<evidence type="ECO:0000256" key="3">
    <source>
        <dbReference type="ARBA" id="ARBA00023274"/>
    </source>
</evidence>
<dbReference type="PROSITE" id="PS00052">
    <property type="entry name" value="RIBOSOMAL_S7"/>
    <property type="match status" value="1"/>
</dbReference>
<geneLocation type="chloroplast" evidence="6"/>
<accession>A0A1X9RPT8</accession>
<keyword evidence="2 4" id="KW-0689">Ribosomal protein</keyword>
<dbReference type="InterPro" id="IPR023798">
    <property type="entry name" value="Ribosomal_uS7_dom"/>
</dbReference>
<dbReference type="AlphaFoldDB" id="A0A1X9RPT8"/>